<evidence type="ECO:0000256" key="5">
    <source>
        <dbReference type="ARBA" id="ARBA00022692"/>
    </source>
</evidence>
<dbReference type="Proteomes" id="UP000274358">
    <property type="component" value="Unassembled WGS sequence"/>
</dbReference>
<dbReference type="RefSeq" id="WP_126685362.1">
    <property type="nucleotide sequence ID" value="NZ_RYYV01000009.1"/>
</dbReference>
<evidence type="ECO:0000256" key="8">
    <source>
        <dbReference type="ARBA" id="ARBA00023136"/>
    </source>
</evidence>
<feature type="domain" description="Trimeric autotransporter adhesin YadA-like head" evidence="11">
    <location>
        <begin position="229"/>
        <end position="253"/>
    </location>
</feature>
<evidence type="ECO:0000313" key="12">
    <source>
        <dbReference type="EMBL" id="RUL74562.1"/>
    </source>
</evidence>
<keyword evidence="4" id="KW-1134">Transmembrane beta strand</keyword>
<dbReference type="OrthoDB" id="5927262at2"/>
<evidence type="ECO:0000259" key="11">
    <source>
        <dbReference type="Pfam" id="PF05658"/>
    </source>
</evidence>
<dbReference type="InterPro" id="IPR005594">
    <property type="entry name" value="YadA_C"/>
</dbReference>
<evidence type="ECO:0000256" key="7">
    <source>
        <dbReference type="ARBA" id="ARBA00022927"/>
    </source>
</evidence>
<evidence type="ECO:0000256" key="3">
    <source>
        <dbReference type="ARBA" id="ARBA00022448"/>
    </source>
</evidence>
<dbReference type="InterPro" id="IPR045584">
    <property type="entry name" value="Pilin-like"/>
</dbReference>
<evidence type="ECO:0008006" key="14">
    <source>
        <dbReference type="Google" id="ProtNLM"/>
    </source>
</evidence>
<keyword evidence="6" id="KW-0732">Signal</keyword>
<keyword evidence="3" id="KW-0813">Transport</keyword>
<dbReference type="Gene3D" id="2.60.40.4050">
    <property type="match status" value="1"/>
</dbReference>
<keyword evidence="13" id="KW-1185">Reference proteome</keyword>
<name>A0A432M5I2_9GAMM</name>
<dbReference type="EMBL" id="RYYV01000009">
    <property type="protein sequence ID" value="RUL74562.1"/>
    <property type="molecule type" value="Genomic_DNA"/>
</dbReference>
<dbReference type="SUPFAM" id="SSF101967">
    <property type="entry name" value="Adhesin YadA, collagen-binding domain"/>
    <property type="match status" value="1"/>
</dbReference>
<feature type="domain" description="Trimeric autotransporter adhesin YadA-like C-terminal membrane anchor" evidence="10">
    <location>
        <begin position="324"/>
        <end position="374"/>
    </location>
</feature>
<evidence type="ECO:0000259" key="10">
    <source>
        <dbReference type="Pfam" id="PF03895"/>
    </source>
</evidence>
<accession>A0A432M5I2</accession>
<dbReference type="SUPFAM" id="SSF54523">
    <property type="entry name" value="Pili subunits"/>
    <property type="match status" value="1"/>
</dbReference>
<comment type="caution">
    <text evidence="12">The sequence shown here is derived from an EMBL/GenBank/DDBJ whole genome shotgun (WGS) entry which is preliminary data.</text>
</comment>
<proteinExistence type="predicted"/>
<evidence type="ECO:0000256" key="4">
    <source>
        <dbReference type="ARBA" id="ARBA00022452"/>
    </source>
</evidence>
<dbReference type="GO" id="GO:0009279">
    <property type="term" value="C:cell outer membrane"/>
    <property type="evidence" value="ECO:0007669"/>
    <property type="project" value="UniProtKB-SubCell"/>
</dbReference>
<evidence type="ECO:0000256" key="1">
    <source>
        <dbReference type="ARBA" id="ARBA00004241"/>
    </source>
</evidence>
<dbReference type="InterPro" id="IPR011049">
    <property type="entry name" value="Serralysin-like_metalloprot_C"/>
</dbReference>
<evidence type="ECO:0000256" key="6">
    <source>
        <dbReference type="ARBA" id="ARBA00022729"/>
    </source>
</evidence>
<dbReference type="GO" id="GO:0009986">
    <property type="term" value="C:cell surface"/>
    <property type="evidence" value="ECO:0007669"/>
    <property type="project" value="UniProtKB-SubCell"/>
</dbReference>
<keyword evidence="9" id="KW-0998">Cell outer membrane</keyword>
<gene>
    <name evidence="12" type="ORF">EKH80_13875</name>
</gene>
<dbReference type="Gene3D" id="1.20.5.170">
    <property type="match status" value="1"/>
</dbReference>
<dbReference type="Gene3D" id="3.30.1300.30">
    <property type="entry name" value="GSPII I/J protein-like"/>
    <property type="match status" value="1"/>
</dbReference>
<dbReference type="Pfam" id="PF05658">
    <property type="entry name" value="YadA_head"/>
    <property type="match status" value="2"/>
</dbReference>
<keyword evidence="8" id="KW-0472">Membrane</keyword>
<evidence type="ECO:0000313" key="13">
    <source>
        <dbReference type="Proteomes" id="UP000274358"/>
    </source>
</evidence>
<sequence length="374" mass="38087">MNTKHQNGRPEASRKCVAAYKFAKGGKKKTSAVASLAITAVLGLGMSAQVAAQSSAQKAEQDAAWAQQTAQDAQTRILRASSSVTGALGGGSSVKPDGTLTLPKYNVGGETVFDVGRALTNVDGRVNSNAGQIAKIDARENKDATMIVKGMANIDGRVNDNAGQIAKIDARENNDAAVIVKGMANIDGRVNDNSAQLSKTNAQLSSGVIGTGAQATGTNSIALGPNADATGNNSVALGNGSVADRDNTVSVGSPGNERQITNVAPGTQRTDAANWGQVQDAVRDEHDWANHEFRQVDRRIDGVGAMTAAYGQMAFSAAGVDSANRIGAGVGYQNGQAALAVGYSRRIGSHVNLSVGAATSGHDTSAGAGVAIGW</sequence>
<dbReference type="AlphaFoldDB" id="A0A432M5I2"/>
<evidence type="ECO:0000256" key="2">
    <source>
        <dbReference type="ARBA" id="ARBA00004442"/>
    </source>
</evidence>
<reference evidence="12 13" key="1">
    <citation type="submission" date="2018-12" db="EMBL/GenBank/DDBJ databases">
        <title>Dyella dinghuensis sp. nov. DHOA06 and Dyella choica sp. nov. 4M-K27, isolated from forest soil.</title>
        <authorList>
            <person name="Qiu L.-H."/>
            <person name="Gao Z.-H."/>
        </authorList>
    </citation>
    <scope>NUCLEOTIDE SEQUENCE [LARGE SCALE GENOMIC DNA]</scope>
    <source>
        <strain evidence="12 13">4M-K27</strain>
    </source>
</reference>
<dbReference type="GO" id="GO:0015031">
    <property type="term" value="P:protein transport"/>
    <property type="evidence" value="ECO:0007669"/>
    <property type="project" value="UniProtKB-KW"/>
</dbReference>
<dbReference type="InterPro" id="IPR008640">
    <property type="entry name" value="Adhesin_Head_dom"/>
</dbReference>
<dbReference type="Pfam" id="PF03895">
    <property type="entry name" value="YadA_anchor"/>
    <property type="match status" value="1"/>
</dbReference>
<protein>
    <recommendedName>
        <fullName evidence="14">Adhesin</fullName>
    </recommendedName>
</protein>
<keyword evidence="5" id="KW-0812">Transmembrane</keyword>
<organism evidence="12 13">
    <name type="scientific">Dyella choica</name>
    <dbReference type="NCBI Taxonomy" id="1927959"/>
    <lineage>
        <taxon>Bacteria</taxon>
        <taxon>Pseudomonadati</taxon>
        <taxon>Pseudomonadota</taxon>
        <taxon>Gammaproteobacteria</taxon>
        <taxon>Lysobacterales</taxon>
        <taxon>Rhodanobacteraceae</taxon>
        <taxon>Dyella</taxon>
    </lineage>
</organism>
<feature type="domain" description="Trimeric autotransporter adhesin YadA-like head" evidence="11">
    <location>
        <begin position="209"/>
        <end position="227"/>
    </location>
</feature>
<comment type="subcellular location">
    <subcellularLocation>
        <location evidence="2">Cell outer membrane</location>
    </subcellularLocation>
    <subcellularLocation>
        <location evidence="1">Cell surface</location>
    </subcellularLocation>
</comment>
<keyword evidence="7" id="KW-0653">Protein transport</keyword>
<evidence type="ECO:0000256" key="9">
    <source>
        <dbReference type="ARBA" id="ARBA00023237"/>
    </source>
</evidence>